<proteinExistence type="predicted"/>
<sequence length="287" mass="33094">MNVQITEKDRFEQTPYSMWLQTDVLHTLQRTVSDHPGEYSFIINCQVMELYWALIVRELQTAQSSLRQNDLAKAQQALQRVIDAHEPLNATWRSLSWLTPADLLPMLGAAGATFGRDTALQGWTYRHMVYLFGIKQVEHLEHFKPQPRRWQQLNEALNAPSVYDDVLAFLHREALPIPPAQFQRDFAQPYKPSPEVERAWQIAYDQRPDLKNLGEKLADIAEEFTAWKYRHLMLTRRTLGSRNAYFGVSGIEWLTPTLEEIPFPELFSARTFIGDPPAGCPVGKAKD</sequence>
<dbReference type="Gene3D" id="1.20.58.480">
    <property type="match status" value="1"/>
</dbReference>
<dbReference type="SUPFAM" id="SSF140959">
    <property type="entry name" value="Indolic compounds 2,3-dioxygenase-like"/>
    <property type="match status" value="1"/>
</dbReference>
<dbReference type="RefSeq" id="WP_163157150.1">
    <property type="nucleotide sequence ID" value="NZ_VKHP01000100.1"/>
</dbReference>
<dbReference type="InterPro" id="IPR004981">
    <property type="entry name" value="Trp_2_3_dOase"/>
</dbReference>
<keyword evidence="1" id="KW-0223">Dioxygenase</keyword>
<dbReference type="GO" id="GO:0019441">
    <property type="term" value="P:L-tryptophan catabolic process to kynurenine"/>
    <property type="evidence" value="ECO:0007669"/>
    <property type="project" value="InterPro"/>
</dbReference>
<dbReference type="PANTHER" id="PTHR10138:SF0">
    <property type="entry name" value="TRYPTOPHAN 2,3-DIOXYGENASE"/>
    <property type="match status" value="1"/>
</dbReference>
<organism evidence="1 2">
    <name type="scientific">Bradyrhizobium uaiense</name>
    <dbReference type="NCBI Taxonomy" id="2594946"/>
    <lineage>
        <taxon>Bacteria</taxon>
        <taxon>Pseudomonadati</taxon>
        <taxon>Pseudomonadota</taxon>
        <taxon>Alphaproteobacteria</taxon>
        <taxon>Hyphomicrobiales</taxon>
        <taxon>Nitrobacteraceae</taxon>
        <taxon>Bradyrhizobium</taxon>
    </lineage>
</organism>
<dbReference type="InterPro" id="IPR037217">
    <property type="entry name" value="Trp/Indoleamine_2_3_dOase-like"/>
</dbReference>
<gene>
    <name evidence="1" type="ORF">FNJ47_23125</name>
</gene>
<name>A0A6P1BLZ9_9BRAD</name>
<dbReference type="AlphaFoldDB" id="A0A6P1BLZ9"/>
<dbReference type="Pfam" id="PF03301">
    <property type="entry name" value="Trp_dioxygenase"/>
    <property type="match status" value="2"/>
</dbReference>
<reference evidence="1 2" key="1">
    <citation type="journal article" date="2020" name="Arch. Microbiol.">
        <title>Bradyrhizobium uaiense sp. nov., a new highly efficient cowpea symbiont.</title>
        <authorList>
            <person name="Cabral Michel D."/>
            <person name="Azarias Guimaraes A."/>
            <person name="Martins da Costa E."/>
            <person name="Soares de Carvalho T."/>
            <person name="Balsanelli E."/>
            <person name="Willems A."/>
            <person name="Maltempi de Souza E."/>
            <person name="de Souza Moreira F.M."/>
        </authorList>
    </citation>
    <scope>NUCLEOTIDE SEQUENCE [LARGE SCALE GENOMIC DNA]</scope>
    <source>
        <strain evidence="1 2">UFLA 03-164</strain>
    </source>
</reference>
<protein>
    <submittedName>
        <fullName evidence="1">Tryptophan 2,3-dioxygenase</fullName>
    </submittedName>
</protein>
<dbReference type="GO" id="GO:0046872">
    <property type="term" value="F:metal ion binding"/>
    <property type="evidence" value="ECO:0007669"/>
    <property type="project" value="InterPro"/>
</dbReference>
<accession>A0A6P1BLZ9</accession>
<dbReference type="EMBL" id="VKHP01000100">
    <property type="protein sequence ID" value="NEU98640.1"/>
    <property type="molecule type" value="Genomic_DNA"/>
</dbReference>
<dbReference type="GO" id="GO:0004833">
    <property type="term" value="F:L-tryptophan 2,3-dioxygenase activity"/>
    <property type="evidence" value="ECO:0007669"/>
    <property type="project" value="InterPro"/>
</dbReference>
<keyword evidence="2" id="KW-1185">Reference proteome</keyword>
<keyword evidence="1" id="KW-0560">Oxidoreductase</keyword>
<evidence type="ECO:0000313" key="1">
    <source>
        <dbReference type="EMBL" id="NEU98640.1"/>
    </source>
</evidence>
<dbReference type="Proteomes" id="UP000468531">
    <property type="component" value="Unassembled WGS sequence"/>
</dbReference>
<comment type="caution">
    <text evidence="1">The sequence shown here is derived from an EMBL/GenBank/DDBJ whole genome shotgun (WGS) entry which is preliminary data.</text>
</comment>
<evidence type="ECO:0000313" key="2">
    <source>
        <dbReference type="Proteomes" id="UP000468531"/>
    </source>
</evidence>
<dbReference type="GO" id="GO:0020037">
    <property type="term" value="F:heme binding"/>
    <property type="evidence" value="ECO:0007669"/>
    <property type="project" value="InterPro"/>
</dbReference>
<dbReference type="PANTHER" id="PTHR10138">
    <property type="entry name" value="TRYPTOPHAN 2,3-DIOXYGENASE"/>
    <property type="match status" value="1"/>
</dbReference>
<dbReference type="GO" id="GO:0019442">
    <property type="term" value="P:L-tryptophan catabolic process to acetyl-CoA"/>
    <property type="evidence" value="ECO:0007669"/>
    <property type="project" value="TreeGrafter"/>
</dbReference>